<sequence length="434" mass="48954">MGQPSTLQDANGPKARARSASPLSHGGSSNLTIYFLYNMPPSCAIYQPNFCPSLIIARFWQAVGEGKQKGGREEASRALLVPSFFPSNLTMKMMKGVAAAAMNSPSPSYATVFEDPRIMLKHQSLMQDYEELYKETEAKKRKLQMMRQKKMTLMAEVRFLRRRYKFLTQNKSKKAPMERSSVQPQNLAAASKNLKKEKSYSGNNAALRPPVPRFDLNQKGKVYIEREATLRNSAPIFDLNQKQMTHIGKEAALRKTATIPDLNQKERIYRGKEAKVQNNTPIFDLNEISREEEELQVNGDMLRAEELKMISMRGGGGELNNDMKLSACRIVGNGSGRAGKRKITWQDQIIDNSLSRVMIMSGEWKWRWREQAIRSSLLLSVEEQWPLNLSKLLCSGEPVAGRCHSRDLKMMTAATSTMAQLNSQDVNGQIIPAE</sequence>
<dbReference type="AlphaFoldDB" id="A0A5N5JAN9"/>
<feature type="region of interest" description="Disordered" evidence="2">
    <location>
        <begin position="1"/>
        <end position="25"/>
    </location>
</feature>
<proteinExistence type="predicted"/>
<organism evidence="3 4">
    <name type="scientific">Salix brachista</name>
    <dbReference type="NCBI Taxonomy" id="2182728"/>
    <lineage>
        <taxon>Eukaryota</taxon>
        <taxon>Viridiplantae</taxon>
        <taxon>Streptophyta</taxon>
        <taxon>Embryophyta</taxon>
        <taxon>Tracheophyta</taxon>
        <taxon>Spermatophyta</taxon>
        <taxon>Magnoliopsida</taxon>
        <taxon>eudicotyledons</taxon>
        <taxon>Gunneridae</taxon>
        <taxon>Pentapetalae</taxon>
        <taxon>rosids</taxon>
        <taxon>fabids</taxon>
        <taxon>Malpighiales</taxon>
        <taxon>Salicaceae</taxon>
        <taxon>Saliceae</taxon>
        <taxon>Salix</taxon>
    </lineage>
</organism>
<comment type="caution">
    <text evidence="3">The sequence shown here is derived from an EMBL/GenBank/DDBJ whole genome shotgun (WGS) entry which is preliminary data.</text>
</comment>
<keyword evidence="1" id="KW-0175">Coiled coil</keyword>
<evidence type="ECO:0000313" key="3">
    <source>
        <dbReference type="EMBL" id="KAB5514493.1"/>
    </source>
</evidence>
<accession>A0A5N5JAN9</accession>
<evidence type="ECO:0000256" key="1">
    <source>
        <dbReference type="SAM" id="Coils"/>
    </source>
</evidence>
<protein>
    <submittedName>
        <fullName evidence="3">Uncharacterized protein</fullName>
    </submittedName>
</protein>
<evidence type="ECO:0000256" key="2">
    <source>
        <dbReference type="SAM" id="MobiDB-lite"/>
    </source>
</evidence>
<feature type="region of interest" description="Disordered" evidence="2">
    <location>
        <begin position="170"/>
        <end position="212"/>
    </location>
</feature>
<keyword evidence="4" id="KW-1185">Reference proteome</keyword>
<dbReference type="PANTHER" id="PTHR34807:SF3">
    <property type="entry name" value="OS08G0270800 PROTEIN"/>
    <property type="match status" value="1"/>
</dbReference>
<evidence type="ECO:0000313" key="4">
    <source>
        <dbReference type="Proteomes" id="UP000326939"/>
    </source>
</evidence>
<feature type="coiled-coil region" evidence="1">
    <location>
        <begin position="119"/>
        <end position="163"/>
    </location>
</feature>
<gene>
    <name evidence="3" type="ORF">DKX38_028399</name>
</gene>
<name>A0A5N5JAN9_9ROSI</name>
<reference evidence="4" key="1">
    <citation type="journal article" date="2019" name="Gigascience">
        <title>De novo genome assembly of the endangered Acer yangbiense, a plant species with extremely small populations endemic to Yunnan Province, China.</title>
        <authorList>
            <person name="Yang J."/>
            <person name="Wariss H.M."/>
            <person name="Tao L."/>
            <person name="Zhang R."/>
            <person name="Yun Q."/>
            <person name="Hollingsworth P."/>
            <person name="Dao Z."/>
            <person name="Luo G."/>
            <person name="Guo H."/>
            <person name="Ma Y."/>
            <person name="Sun W."/>
        </authorList>
    </citation>
    <scope>NUCLEOTIDE SEQUENCE [LARGE SCALE GENOMIC DNA]</scope>
    <source>
        <strain evidence="4">cv. br00</strain>
    </source>
</reference>
<dbReference type="PANTHER" id="PTHR34807">
    <property type="entry name" value="OS08G0270800 PROTEIN"/>
    <property type="match status" value="1"/>
</dbReference>
<dbReference type="Proteomes" id="UP000326939">
    <property type="component" value="Chromosome 18"/>
</dbReference>
<dbReference type="EMBL" id="VDCV01000018">
    <property type="protein sequence ID" value="KAB5514493.1"/>
    <property type="molecule type" value="Genomic_DNA"/>
</dbReference>